<accession>A0A2W2EXD6</accession>
<keyword evidence="1" id="KW-0472">Membrane</keyword>
<name>A0A2W2EXD6_9ACTN</name>
<evidence type="ECO:0000313" key="3">
    <source>
        <dbReference type="Proteomes" id="UP000249304"/>
    </source>
</evidence>
<feature type="transmembrane region" description="Helical" evidence="1">
    <location>
        <begin position="138"/>
        <end position="163"/>
    </location>
</feature>
<sequence>MAGSGRGRPAGLVLLALGPVLAAAYAGAGLVAVRAAVRAQISGPGWEGGRIDADGMTSLGLDAWRVTWWTALLVGVVALAYVVIGLLLRRHGRGRSFLLVLSGALIVPYVLGFVVALVDPVTLLARLYDVPDFAAGLPAWHSATAFLLPAAGLAQAVGLPLAAAQGRRAAASRA</sequence>
<gene>
    <name evidence="2" type="ORF">C1J01_06485</name>
</gene>
<protein>
    <submittedName>
        <fullName evidence="2">Uncharacterized protein</fullName>
    </submittedName>
</protein>
<keyword evidence="1" id="KW-0812">Transmembrane</keyword>
<evidence type="ECO:0000313" key="2">
    <source>
        <dbReference type="EMBL" id="PZG21519.1"/>
    </source>
</evidence>
<dbReference type="RefSeq" id="WP_111177057.1">
    <property type="nucleotide sequence ID" value="NZ_POUD01000016.1"/>
</dbReference>
<comment type="caution">
    <text evidence="2">The sequence shown here is derived from an EMBL/GenBank/DDBJ whole genome shotgun (WGS) entry which is preliminary data.</text>
</comment>
<feature type="transmembrane region" description="Helical" evidence="1">
    <location>
        <begin position="97"/>
        <end position="118"/>
    </location>
</feature>
<keyword evidence="3" id="KW-1185">Reference proteome</keyword>
<organism evidence="2 3">
    <name type="scientific">Nonomuraea aridisoli</name>
    <dbReference type="NCBI Taxonomy" id="2070368"/>
    <lineage>
        <taxon>Bacteria</taxon>
        <taxon>Bacillati</taxon>
        <taxon>Actinomycetota</taxon>
        <taxon>Actinomycetes</taxon>
        <taxon>Streptosporangiales</taxon>
        <taxon>Streptosporangiaceae</taxon>
        <taxon>Nonomuraea</taxon>
    </lineage>
</organism>
<proteinExistence type="predicted"/>
<keyword evidence="1" id="KW-1133">Transmembrane helix</keyword>
<dbReference type="OrthoDB" id="3543860at2"/>
<dbReference type="AlphaFoldDB" id="A0A2W2EXD6"/>
<evidence type="ECO:0000256" key="1">
    <source>
        <dbReference type="SAM" id="Phobius"/>
    </source>
</evidence>
<dbReference type="EMBL" id="POUD01000016">
    <property type="protein sequence ID" value="PZG21519.1"/>
    <property type="molecule type" value="Genomic_DNA"/>
</dbReference>
<feature type="transmembrane region" description="Helical" evidence="1">
    <location>
        <begin position="66"/>
        <end position="88"/>
    </location>
</feature>
<dbReference type="Proteomes" id="UP000249304">
    <property type="component" value="Unassembled WGS sequence"/>
</dbReference>
<reference evidence="2 3" key="1">
    <citation type="submission" date="2018-01" db="EMBL/GenBank/DDBJ databases">
        <title>Draft genome sequence of Nonomuraea sp. KC333.</title>
        <authorList>
            <person name="Sahin N."/>
            <person name="Saygin H."/>
            <person name="Ay H."/>
        </authorList>
    </citation>
    <scope>NUCLEOTIDE SEQUENCE [LARGE SCALE GENOMIC DNA]</scope>
    <source>
        <strain evidence="2 3">KC333</strain>
    </source>
</reference>